<keyword evidence="2" id="KW-1185">Reference proteome</keyword>
<dbReference type="AlphaFoldDB" id="A0A5J5BRV2"/>
<reference evidence="1 2" key="1">
    <citation type="submission" date="2019-09" db="EMBL/GenBank/DDBJ databases">
        <title>A chromosome-level genome assembly of the Chinese tupelo Nyssa sinensis.</title>
        <authorList>
            <person name="Yang X."/>
            <person name="Kang M."/>
            <person name="Yang Y."/>
            <person name="Xiong H."/>
            <person name="Wang M."/>
            <person name="Zhang Z."/>
            <person name="Wang Z."/>
            <person name="Wu H."/>
            <person name="Ma T."/>
            <person name="Liu J."/>
            <person name="Xi Z."/>
        </authorList>
    </citation>
    <scope>NUCLEOTIDE SEQUENCE [LARGE SCALE GENOMIC DNA]</scope>
    <source>
        <strain evidence="1">J267</strain>
        <tissue evidence="1">Leaf</tissue>
    </source>
</reference>
<gene>
    <name evidence="1" type="ORF">F0562_022493</name>
</gene>
<name>A0A5J5BRV2_9ASTE</name>
<dbReference type="Proteomes" id="UP000325577">
    <property type="component" value="Linkage Group LG11"/>
</dbReference>
<evidence type="ECO:0000313" key="1">
    <source>
        <dbReference type="EMBL" id="KAA8544467.1"/>
    </source>
</evidence>
<sequence length="85" mass="9221">MGVQLIERGSEKKICGAVLSEVMAVDMATAIFVNRQWMEIETEREAHCHFSHLEVVDSKLDEAVVGPELATAAISPELAAALVLN</sequence>
<protein>
    <submittedName>
        <fullName evidence="1">Uncharacterized protein</fullName>
    </submittedName>
</protein>
<accession>A0A5J5BRV2</accession>
<organism evidence="1 2">
    <name type="scientific">Nyssa sinensis</name>
    <dbReference type="NCBI Taxonomy" id="561372"/>
    <lineage>
        <taxon>Eukaryota</taxon>
        <taxon>Viridiplantae</taxon>
        <taxon>Streptophyta</taxon>
        <taxon>Embryophyta</taxon>
        <taxon>Tracheophyta</taxon>
        <taxon>Spermatophyta</taxon>
        <taxon>Magnoliopsida</taxon>
        <taxon>eudicotyledons</taxon>
        <taxon>Gunneridae</taxon>
        <taxon>Pentapetalae</taxon>
        <taxon>asterids</taxon>
        <taxon>Cornales</taxon>
        <taxon>Nyssaceae</taxon>
        <taxon>Nyssa</taxon>
    </lineage>
</organism>
<proteinExistence type="predicted"/>
<dbReference type="EMBL" id="CM018034">
    <property type="protein sequence ID" value="KAA8544467.1"/>
    <property type="molecule type" value="Genomic_DNA"/>
</dbReference>
<evidence type="ECO:0000313" key="2">
    <source>
        <dbReference type="Proteomes" id="UP000325577"/>
    </source>
</evidence>